<proteinExistence type="predicted"/>
<dbReference type="RefSeq" id="WP_356712686.1">
    <property type="nucleotide sequence ID" value="NZ_JBEXIP010000052.1"/>
</dbReference>
<feature type="compositionally biased region" description="Basic and acidic residues" evidence="1">
    <location>
        <begin position="54"/>
        <end position="86"/>
    </location>
</feature>
<evidence type="ECO:0000313" key="3">
    <source>
        <dbReference type="EMBL" id="MET8438161.1"/>
    </source>
</evidence>
<keyword evidence="2" id="KW-0732">Signal</keyword>
<keyword evidence="4" id="KW-1185">Reference proteome</keyword>
<accession>A0ABV2UJZ1</accession>
<dbReference type="Proteomes" id="UP001550044">
    <property type="component" value="Unassembled WGS sequence"/>
</dbReference>
<feature type="region of interest" description="Disordered" evidence="1">
    <location>
        <begin position="28"/>
        <end position="86"/>
    </location>
</feature>
<name>A0ABV2UJZ1_9ACTN</name>
<protein>
    <recommendedName>
        <fullName evidence="5">BcpO-related WXXGXW repeat protein</fullName>
    </recommendedName>
</protein>
<comment type="caution">
    <text evidence="3">The sequence shown here is derived from an EMBL/GenBank/DDBJ whole genome shotgun (WGS) entry which is preliminary data.</text>
</comment>
<sequence>MNHTFGRRAATAAVAFAAIAGTLLAAGGAASAAPNPPAGHATVTSHTPGASTYGDHRGDRSDDRGNWGGRDTDGHRWGDRDERRGDWRWDGHRRWERQGRYWYSNDHGHRYRFDNHRFYQWERGIWVVVIGNAHDFDYGIFR</sequence>
<reference evidence="3 4" key="1">
    <citation type="submission" date="2024-06" db="EMBL/GenBank/DDBJ databases">
        <title>The Natural Products Discovery Center: Release of the First 8490 Sequenced Strains for Exploring Actinobacteria Biosynthetic Diversity.</title>
        <authorList>
            <person name="Kalkreuter E."/>
            <person name="Kautsar S.A."/>
            <person name="Yang D."/>
            <person name="Bader C.D."/>
            <person name="Teijaro C.N."/>
            <person name="Fluegel L."/>
            <person name="Davis C.M."/>
            <person name="Simpson J.R."/>
            <person name="Lauterbach L."/>
            <person name="Steele A.D."/>
            <person name="Gui C."/>
            <person name="Meng S."/>
            <person name="Li G."/>
            <person name="Viehrig K."/>
            <person name="Ye F."/>
            <person name="Su P."/>
            <person name="Kiefer A.F."/>
            <person name="Nichols A."/>
            <person name="Cepeda A.J."/>
            <person name="Yan W."/>
            <person name="Fan B."/>
            <person name="Jiang Y."/>
            <person name="Adhikari A."/>
            <person name="Zheng C.-J."/>
            <person name="Schuster L."/>
            <person name="Cowan T.M."/>
            <person name="Smanski M.J."/>
            <person name="Chevrette M.G."/>
            <person name="De Carvalho L.P.S."/>
            <person name="Shen B."/>
        </authorList>
    </citation>
    <scope>NUCLEOTIDE SEQUENCE [LARGE SCALE GENOMIC DNA]</scope>
    <source>
        <strain evidence="3 4">NPDC005137</strain>
    </source>
</reference>
<gene>
    <name evidence="3" type="ORF">ABZV61_36655</name>
</gene>
<dbReference type="EMBL" id="JBEXIP010000052">
    <property type="protein sequence ID" value="MET8438161.1"/>
    <property type="molecule type" value="Genomic_DNA"/>
</dbReference>
<organism evidence="3 4">
    <name type="scientific">Streptomyces sp. 900116325</name>
    <dbReference type="NCBI Taxonomy" id="3154295"/>
    <lineage>
        <taxon>Bacteria</taxon>
        <taxon>Bacillati</taxon>
        <taxon>Actinomycetota</taxon>
        <taxon>Actinomycetes</taxon>
        <taxon>Kitasatosporales</taxon>
        <taxon>Streptomycetaceae</taxon>
        <taxon>Streptomyces</taxon>
    </lineage>
</organism>
<feature type="chain" id="PRO_5045454001" description="BcpO-related WXXGXW repeat protein" evidence="2">
    <location>
        <begin position="26"/>
        <end position="142"/>
    </location>
</feature>
<feature type="compositionally biased region" description="Low complexity" evidence="1">
    <location>
        <begin position="28"/>
        <end position="41"/>
    </location>
</feature>
<evidence type="ECO:0000256" key="2">
    <source>
        <dbReference type="SAM" id="SignalP"/>
    </source>
</evidence>
<evidence type="ECO:0008006" key="5">
    <source>
        <dbReference type="Google" id="ProtNLM"/>
    </source>
</evidence>
<feature type="signal peptide" evidence="2">
    <location>
        <begin position="1"/>
        <end position="25"/>
    </location>
</feature>
<evidence type="ECO:0000313" key="4">
    <source>
        <dbReference type="Proteomes" id="UP001550044"/>
    </source>
</evidence>
<evidence type="ECO:0000256" key="1">
    <source>
        <dbReference type="SAM" id="MobiDB-lite"/>
    </source>
</evidence>